<name>A0A0U4WUS8_9MICO</name>
<dbReference type="Pfam" id="PF17937">
    <property type="entry name" value="TetR_C_28"/>
    <property type="match status" value="1"/>
</dbReference>
<dbReference type="InterPro" id="IPR050109">
    <property type="entry name" value="HTH-type_TetR-like_transc_reg"/>
</dbReference>
<dbReference type="InterPro" id="IPR001647">
    <property type="entry name" value="HTH_TetR"/>
</dbReference>
<dbReference type="GO" id="GO:0003700">
    <property type="term" value="F:DNA-binding transcription factor activity"/>
    <property type="evidence" value="ECO:0007669"/>
    <property type="project" value="TreeGrafter"/>
</dbReference>
<dbReference type="InterPro" id="IPR009057">
    <property type="entry name" value="Homeodomain-like_sf"/>
</dbReference>
<feature type="DNA-binding region" description="H-T-H motif" evidence="4">
    <location>
        <begin position="27"/>
        <end position="46"/>
    </location>
</feature>
<gene>
    <name evidence="6" type="ORF">MalAC0309_0755</name>
</gene>
<keyword evidence="3" id="KW-0804">Transcription</keyword>
<evidence type="ECO:0000256" key="3">
    <source>
        <dbReference type="ARBA" id="ARBA00023163"/>
    </source>
</evidence>
<accession>A0A0U4WUS8</accession>
<dbReference type="PROSITE" id="PS50977">
    <property type="entry name" value="HTH_TETR_2"/>
    <property type="match status" value="1"/>
</dbReference>
<dbReference type="Gene3D" id="1.10.357.10">
    <property type="entry name" value="Tetracycline Repressor, domain 2"/>
    <property type="match status" value="1"/>
</dbReference>
<feature type="domain" description="HTH tetR-type" evidence="5">
    <location>
        <begin position="4"/>
        <end position="64"/>
    </location>
</feature>
<evidence type="ECO:0000256" key="1">
    <source>
        <dbReference type="ARBA" id="ARBA00023015"/>
    </source>
</evidence>
<evidence type="ECO:0000256" key="2">
    <source>
        <dbReference type="ARBA" id="ARBA00023125"/>
    </source>
</evidence>
<dbReference type="OrthoDB" id="9806334at2"/>
<dbReference type="Proteomes" id="UP000218965">
    <property type="component" value="Chromosome"/>
</dbReference>
<dbReference type="KEGG" id="malk:MalAC0309_0755"/>
<dbReference type="PANTHER" id="PTHR30055:SF234">
    <property type="entry name" value="HTH-TYPE TRANSCRIPTIONAL REGULATOR BETI"/>
    <property type="match status" value="1"/>
</dbReference>
<evidence type="ECO:0000313" key="7">
    <source>
        <dbReference type="Proteomes" id="UP000218965"/>
    </source>
</evidence>
<dbReference type="Pfam" id="PF00440">
    <property type="entry name" value="TetR_N"/>
    <property type="match status" value="1"/>
</dbReference>
<dbReference type="PANTHER" id="PTHR30055">
    <property type="entry name" value="HTH-TYPE TRANSCRIPTIONAL REGULATOR RUTR"/>
    <property type="match status" value="1"/>
</dbReference>
<dbReference type="SUPFAM" id="SSF46689">
    <property type="entry name" value="Homeodomain-like"/>
    <property type="match status" value="1"/>
</dbReference>
<sequence length="181" mass="19418">MARPSKADHILDALEDELLSAGPETPSLEAVAARADVTKGGVLYHFPTKDAMLEALLRRWATRADEEFEAVASVEGVTAAWLSVATPAPTPQGSRDLQVARSLAALLRAGATSALTDVVHELAERWRARLAAEVKDPVHAEIIRLVGDGIYYANLVGAPPPDPELLDRVRETLLGLAQEDI</sequence>
<evidence type="ECO:0000256" key="4">
    <source>
        <dbReference type="PROSITE-ProRule" id="PRU00335"/>
    </source>
</evidence>
<protein>
    <submittedName>
        <fullName evidence="6">TetR family transcriptional regulator</fullName>
    </submittedName>
</protein>
<dbReference type="InterPro" id="IPR041479">
    <property type="entry name" value="TetR_CgmR_C"/>
</dbReference>
<reference evidence="6 7" key="2">
    <citation type="submission" date="2016-01" db="EMBL/GenBank/DDBJ databases">
        <title>Microcella alkaliphila JAM AC0309 whole genome shotgun sequence.</title>
        <authorList>
            <person name="Kurata A."/>
            <person name="Hirose Y."/>
            <person name="Kishimoto N."/>
            <person name="Kobayashi T."/>
        </authorList>
    </citation>
    <scope>NUCLEOTIDE SEQUENCE [LARGE SCALE GENOMIC DNA]</scope>
    <source>
        <strain evidence="6 7">JAM AC0309</strain>
    </source>
</reference>
<reference evidence="7" key="1">
    <citation type="submission" date="2015-12" db="EMBL/GenBank/DDBJ databases">
        <authorList>
            <person name="Shamseldin A."/>
            <person name="Moawad H."/>
            <person name="Abd El-Rahim W.M."/>
            <person name="Sadowsky M.J."/>
        </authorList>
    </citation>
    <scope>NUCLEOTIDE SEQUENCE [LARGE SCALE GENOMIC DNA]</scope>
    <source>
        <strain evidence="7">JAM AC0309</strain>
    </source>
</reference>
<dbReference type="RefSeq" id="WP_096420846.1">
    <property type="nucleotide sequence ID" value="NZ_AP017315.1"/>
</dbReference>
<keyword evidence="2 4" id="KW-0238">DNA-binding</keyword>
<evidence type="ECO:0000259" key="5">
    <source>
        <dbReference type="PROSITE" id="PS50977"/>
    </source>
</evidence>
<evidence type="ECO:0000313" key="6">
    <source>
        <dbReference type="EMBL" id="BAU31623.1"/>
    </source>
</evidence>
<dbReference type="EMBL" id="AP017315">
    <property type="protein sequence ID" value="BAU31623.1"/>
    <property type="molecule type" value="Genomic_DNA"/>
</dbReference>
<dbReference type="AlphaFoldDB" id="A0A0U4WUS8"/>
<organism evidence="6 7">
    <name type="scientific">Microcella alkaliphila</name>
    <dbReference type="NCBI Taxonomy" id="279828"/>
    <lineage>
        <taxon>Bacteria</taxon>
        <taxon>Bacillati</taxon>
        <taxon>Actinomycetota</taxon>
        <taxon>Actinomycetes</taxon>
        <taxon>Micrococcales</taxon>
        <taxon>Microbacteriaceae</taxon>
        <taxon>Microcella</taxon>
    </lineage>
</organism>
<keyword evidence="1" id="KW-0805">Transcription regulation</keyword>
<dbReference type="GO" id="GO:0000976">
    <property type="term" value="F:transcription cis-regulatory region binding"/>
    <property type="evidence" value="ECO:0007669"/>
    <property type="project" value="TreeGrafter"/>
</dbReference>
<proteinExistence type="predicted"/>